<keyword evidence="1" id="KW-0689">Ribosomal protein</keyword>
<feature type="non-terminal residue" evidence="1">
    <location>
        <position position="1"/>
    </location>
</feature>
<accession>A0ACC1J1M0</accession>
<name>A0ACC1J1M0_9FUNG</name>
<protein>
    <submittedName>
        <fullName evidence="1">60S ribosomal protein L29</fullName>
    </submittedName>
</protein>
<dbReference type="EMBL" id="JANBPW010004789">
    <property type="protein sequence ID" value="KAJ1934095.1"/>
    <property type="molecule type" value="Genomic_DNA"/>
</dbReference>
<organism evidence="1 2">
    <name type="scientific">Linderina macrospora</name>
    <dbReference type="NCBI Taxonomy" id="4868"/>
    <lineage>
        <taxon>Eukaryota</taxon>
        <taxon>Fungi</taxon>
        <taxon>Fungi incertae sedis</taxon>
        <taxon>Zoopagomycota</taxon>
        <taxon>Kickxellomycotina</taxon>
        <taxon>Kickxellomycetes</taxon>
        <taxon>Kickxellales</taxon>
        <taxon>Kickxellaceae</taxon>
        <taxon>Linderina</taxon>
    </lineage>
</organism>
<keyword evidence="1" id="KW-0687">Ribonucleoprotein</keyword>
<proteinExistence type="predicted"/>
<gene>
    <name evidence="1" type="primary">rpl29</name>
    <name evidence="1" type="ORF">FBU59_005809</name>
</gene>
<evidence type="ECO:0000313" key="1">
    <source>
        <dbReference type="EMBL" id="KAJ1934095.1"/>
    </source>
</evidence>
<evidence type="ECO:0000313" key="2">
    <source>
        <dbReference type="Proteomes" id="UP001150603"/>
    </source>
</evidence>
<keyword evidence="2" id="KW-1185">Reference proteome</keyword>
<reference evidence="1" key="1">
    <citation type="submission" date="2022-07" db="EMBL/GenBank/DDBJ databases">
        <title>Phylogenomic reconstructions and comparative analyses of Kickxellomycotina fungi.</title>
        <authorList>
            <person name="Reynolds N.K."/>
            <person name="Stajich J.E."/>
            <person name="Barry K."/>
            <person name="Grigoriev I.V."/>
            <person name="Crous P."/>
            <person name="Smith M.E."/>
        </authorList>
    </citation>
    <scope>NUCLEOTIDE SEQUENCE</scope>
    <source>
        <strain evidence="1">NRRL 5244</strain>
    </source>
</reference>
<dbReference type="Proteomes" id="UP001150603">
    <property type="component" value="Unassembled WGS sequence"/>
</dbReference>
<sequence>LDAIATNIVHSVATMSKSKNHTNHNQNKKAHRNGIKKPKANRYPSLKGVDPKFLRNQRFAKRGTFKVVHKAKMAAKAAKAAQQ</sequence>
<comment type="caution">
    <text evidence="1">The sequence shown here is derived from an EMBL/GenBank/DDBJ whole genome shotgun (WGS) entry which is preliminary data.</text>
</comment>